<feature type="chain" id="PRO_5038161116" description="Zinc metalloproteinase" evidence="14 17">
    <location>
        <begin position="18"/>
        <end position="510"/>
    </location>
</feature>
<proteinExistence type="predicted"/>
<dbReference type="PIRSF" id="PIRSF036365">
    <property type="entry name" value="Astacin_nematoda"/>
    <property type="match status" value="1"/>
</dbReference>
<dbReference type="SUPFAM" id="SSF55486">
    <property type="entry name" value="Metalloproteases ('zincins'), catalytic domain"/>
    <property type="match status" value="1"/>
</dbReference>
<keyword evidence="10 16" id="KW-0482">Metalloprotease</keyword>
<feature type="domain" description="Peptidase M12A" evidence="19">
    <location>
        <begin position="108"/>
        <end position="306"/>
    </location>
</feature>
<evidence type="ECO:0000256" key="3">
    <source>
        <dbReference type="ARBA" id="ARBA00022525"/>
    </source>
</evidence>
<feature type="binding site" evidence="16">
    <location>
        <position position="209"/>
    </location>
    <ligand>
        <name>Zn(2+)</name>
        <dbReference type="ChEBI" id="CHEBI:29105"/>
        <note>catalytic</note>
    </ligand>
</feature>
<evidence type="ECO:0000256" key="8">
    <source>
        <dbReference type="ARBA" id="ARBA00022801"/>
    </source>
</evidence>
<dbReference type="Pfam" id="PF01549">
    <property type="entry name" value="ShK"/>
    <property type="match status" value="1"/>
</dbReference>
<dbReference type="PRINTS" id="PR00480">
    <property type="entry name" value="ASTACIN"/>
</dbReference>
<dbReference type="PANTHER" id="PTHR10127:SF780">
    <property type="entry name" value="METALLOENDOPEPTIDASE"/>
    <property type="match status" value="1"/>
</dbReference>
<accession>A0A914EBV1</accession>
<dbReference type="GO" id="GO:0006508">
    <property type="term" value="P:proteolysis"/>
    <property type="evidence" value="ECO:0007669"/>
    <property type="project" value="UniProtKB-KW"/>
</dbReference>
<evidence type="ECO:0000256" key="5">
    <source>
        <dbReference type="ARBA" id="ARBA00022670"/>
    </source>
</evidence>
<dbReference type="PROSITE" id="PS51670">
    <property type="entry name" value="SHKT"/>
    <property type="match status" value="1"/>
</dbReference>
<dbReference type="Pfam" id="PF01400">
    <property type="entry name" value="Astacin"/>
    <property type="match status" value="1"/>
</dbReference>
<comment type="function">
    <text evidence="1">Metalloprotease.</text>
</comment>
<dbReference type="SUPFAM" id="SSF49854">
    <property type="entry name" value="Spermadhesin, CUB domain"/>
    <property type="match status" value="1"/>
</dbReference>
<name>A0A914EBV1_9BILA</name>
<dbReference type="InterPro" id="IPR006026">
    <property type="entry name" value="Peptidase_Metallo"/>
</dbReference>
<dbReference type="InterPro" id="IPR017050">
    <property type="entry name" value="Metallopeptidase_nem"/>
</dbReference>
<dbReference type="InterPro" id="IPR035914">
    <property type="entry name" value="Sperma_CUB_dom_sf"/>
</dbReference>
<keyword evidence="5 16" id="KW-0645">Protease</keyword>
<keyword evidence="13" id="KW-0325">Glycoprotein</keyword>
<evidence type="ECO:0000313" key="21">
    <source>
        <dbReference type="WBParaSite" id="ACRNAN_scaffold7093.g10195.t1"/>
    </source>
</evidence>
<dbReference type="InterPro" id="IPR024079">
    <property type="entry name" value="MetalloPept_cat_dom_sf"/>
</dbReference>
<dbReference type="PANTHER" id="PTHR10127">
    <property type="entry name" value="DISCOIDIN, CUB, EGF, LAMININ , AND ZINC METALLOPROTEASE DOMAIN CONTAINING"/>
    <property type="match status" value="1"/>
</dbReference>
<dbReference type="GO" id="GO:0005576">
    <property type="term" value="C:extracellular region"/>
    <property type="evidence" value="ECO:0007669"/>
    <property type="project" value="UniProtKB-SubCell"/>
</dbReference>
<feature type="disulfide bond" evidence="15">
    <location>
        <begin position="476"/>
        <end position="510"/>
    </location>
</feature>
<feature type="domain" description="ShKT" evidence="18">
    <location>
        <begin position="476"/>
        <end position="510"/>
    </location>
</feature>
<evidence type="ECO:0000313" key="20">
    <source>
        <dbReference type="Proteomes" id="UP000887540"/>
    </source>
</evidence>
<dbReference type="InterPro" id="IPR003582">
    <property type="entry name" value="ShKT_dom"/>
</dbReference>
<feature type="signal peptide" evidence="14 17">
    <location>
        <begin position="1"/>
        <end position="17"/>
    </location>
</feature>
<organism evidence="20 21">
    <name type="scientific">Acrobeloides nanus</name>
    <dbReference type="NCBI Taxonomy" id="290746"/>
    <lineage>
        <taxon>Eukaryota</taxon>
        <taxon>Metazoa</taxon>
        <taxon>Ecdysozoa</taxon>
        <taxon>Nematoda</taxon>
        <taxon>Chromadorea</taxon>
        <taxon>Rhabditida</taxon>
        <taxon>Tylenchina</taxon>
        <taxon>Cephalobomorpha</taxon>
        <taxon>Cephaloboidea</taxon>
        <taxon>Cephalobidae</taxon>
        <taxon>Acrobeloides</taxon>
    </lineage>
</organism>
<dbReference type="Proteomes" id="UP000887540">
    <property type="component" value="Unplaced"/>
</dbReference>
<dbReference type="GO" id="GO:0018996">
    <property type="term" value="P:molting cycle, collagen and cuticulin-based cuticle"/>
    <property type="evidence" value="ECO:0007669"/>
    <property type="project" value="InterPro"/>
</dbReference>
<dbReference type="SMART" id="SM00235">
    <property type="entry name" value="ZnMc"/>
    <property type="match status" value="1"/>
</dbReference>
<dbReference type="GO" id="GO:0008270">
    <property type="term" value="F:zinc ion binding"/>
    <property type="evidence" value="ECO:0007669"/>
    <property type="project" value="UniProtKB-UniRule"/>
</dbReference>
<dbReference type="GO" id="GO:0004222">
    <property type="term" value="F:metalloendopeptidase activity"/>
    <property type="evidence" value="ECO:0007669"/>
    <property type="project" value="UniProtKB-UniRule"/>
</dbReference>
<keyword evidence="11" id="KW-0865">Zymogen</keyword>
<comment type="cofactor">
    <cofactor evidence="16 17">
        <name>Zn(2+)</name>
        <dbReference type="ChEBI" id="CHEBI:29105"/>
    </cofactor>
    <text evidence="16 17">Binds 1 zinc ion per subunit.</text>
</comment>
<protein>
    <recommendedName>
        <fullName evidence="14">Zinc metalloproteinase</fullName>
    </recommendedName>
</protein>
<keyword evidence="8 16" id="KW-0378">Hydrolase</keyword>
<keyword evidence="6 16" id="KW-0479">Metal-binding</keyword>
<evidence type="ECO:0000256" key="14">
    <source>
        <dbReference type="PIRNR" id="PIRNR036365"/>
    </source>
</evidence>
<feature type="binding site" evidence="16">
    <location>
        <position position="205"/>
    </location>
    <ligand>
        <name>Zn(2+)</name>
        <dbReference type="ChEBI" id="CHEBI:29105"/>
        <note>catalytic</note>
    </ligand>
</feature>
<evidence type="ECO:0000256" key="16">
    <source>
        <dbReference type="PROSITE-ProRule" id="PRU01211"/>
    </source>
</evidence>
<sequence length="510" mass="57123">MNLILLAGLLVLGGVYTLPVKHDSEEIGRIEGKMKKLKGIFEEKEKSRRKNLRKTSKTSNLLFGFSHETDEIPDITDLIDPDMAPFLIEGDIKLTEAQIDRLLEETENPTRSKRQASTTHDKWTDTVSYYFDDAAGYTDDQKDLMRAGFNFWRDNTCINFEESETADDRIRVAKIDGCYADLGMQGGEQEMSLDDDCMRIGIASHEMAHALGVWHQQSRSDREDYVTVYNNRIETGQGSEYAIKSNTDNFDVPYDYGNSFIAPGASGPVMEADEPLHQKTMGQRDGPSFNDLLLINKHYDCLGICTDDPGCQNGGYPNPADCSKCICPGGFAGIRCDKRPSSTNAEFCVSSSIDATTSWQLFIGALNRENTADLSTESCTHWIKSPEGTQIELEFVQMNKKNYSCRTQSLEVKGAQEMTMSGYRICPIGTGTVSLSNIPVITTLGNKAILILRNSRGTFGFQVRYRYIESNNNDDCTDVYPECEGYAANGDCEWDLPYMKDYCSYSCNFC</sequence>
<evidence type="ECO:0000256" key="4">
    <source>
        <dbReference type="ARBA" id="ARBA00022536"/>
    </source>
</evidence>
<dbReference type="InterPro" id="IPR001506">
    <property type="entry name" value="Peptidase_M12A"/>
</dbReference>
<dbReference type="InterPro" id="IPR034035">
    <property type="entry name" value="Astacin-like_dom"/>
</dbReference>
<evidence type="ECO:0000256" key="6">
    <source>
        <dbReference type="ARBA" id="ARBA00022723"/>
    </source>
</evidence>
<keyword evidence="4" id="KW-0245">EGF-like domain</keyword>
<evidence type="ECO:0000256" key="9">
    <source>
        <dbReference type="ARBA" id="ARBA00022833"/>
    </source>
</evidence>
<keyword evidence="7 14" id="KW-0732">Signal</keyword>
<comment type="caution">
    <text evidence="15">Lacks conserved residue(s) required for the propagation of feature annotation.</text>
</comment>
<reference evidence="21" key="1">
    <citation type="submission" date="2022-11" db="UniProtKB">
        <authorList>
            <consortium name="WormBaseParasite"/>
        </authorList>
    </citation>
    <scope>IDENTIFICATION</scope>
</reference>
<evidence type="ECO:0000256" key="10">
    <source>
        <dbReference type="ARBA" id="ARBA00023049"/>
    </source>
</evidence>
<keyword evidence="3 14" id="KW-0964">Secreted</keyword>
<evidence type="ECO:0000256" key="7">
    <source>
        <dbReference type="ARBA" id="ARBA00022729"/>
    </source>
</evidence>
<evidence type="ECO:0000256" key="17">
    <source>
        <dbReference type="RuleBase" id="RU361183"/>
    </source>
</evidence>
<keyword evidence="9 16" id="KW-0862">Zinc</keyword>
<evidence type="ECO:0000259" key="18">
    <source>
        <dbReference type="PROSITE" id="PS51670"/>
    </source>
</evidence>
<evidence type="ECO:0000256" key="11">
    <source>
        <dbReference type="ARBA" id="ARBA00023145"/>
    </source>
</evidence>
<evidence type="ECO:0000256" key="13">
    <source>
        <dbReference type="ARBA" id="ARBA00023180"/>
    </source>
</evidence>
<evidence type="ECO:0000256" key="1">
    <source>
        <dbReference type="ARBA" id="ARBA00002657"/>
    </source>
</evidence>
<keyword evidence="12 15" id="KW-1015">Disulfide bond</keyword>
<dbReference type="Gene3D" id="2.60.120.290">
    <property type="entry name" value="Spermadhesin, CUB domain"/>
    <property type="match status" value="1"/>
</dbReference>
<evidence type="ECO:0000256" key="2">
    <source>
        <dbReference type="ARBA" id="ARBA00004613"/>
    </source>
</evidence>
<feature type="active site" evidence="16">
    <location>
        <position position="206"/>
    </location>
</feature>
<comment type="subcellular location">
    <subcellularLocation>
        <location evidence="2 14">Secreted</location>
    </subcellularLocation>
</comment>
<evidence type="ECO:0000259" key="19">
    <source>
        <dbReference type="PROSITE" id="PS51864"/>
    </source>
</evidence>
<dbReference type="CDD" id="cd04280">
    <property type="entry name" value="ZnMc_astacin_like"/>
    <property type="match status" value="1"/>
</dbReference>
<dbReference type="Gene3D" id="3.40.390.10">
    <property type="entry name" value="Collagenase (Catalytic Domain)"/>
    <property type="match status" value="1"/>
</dbReference>
<evidence type="ECO:0000256" key="15">
    <source>
        <dbReference type="PROSITE-ProRule" id="PRU01005"/>
    </source>
</evidence>
<dbReference type="WBParaSite" id="ACRNAN_scaffold7093.g10195.t1">
    <property type="protein sequence ID" value="ACRNAN_scaffold7093.g10195.t1"/>
    <property type="gene ID" value="ACRNAN_scaffold7093.g10195"/>
</dbReference>
<dbReference type="AlphaFoldDB" id="A0A914EBV1"/>
<dbReference type="PROSITE" id="PS51864">
    <property type="entry name" value="ASTACIN"/>
    <property type="match status" value="1"/>
</dbReference>
<keyword evidence="20" id="KW-1185">Reference proteome</keyword>
<feature type="binding site" evidence="16">
    <location>
        <position position="215"/>
    </location>
    <ligand>
        <name>Zn(2+)</name>
        <dbReference type="ChEBI" id="CHEBI:29105"/>
        <note>catalytic</note>
    </ligand>
</feature>
<evidence type="ECO:0000256" key="12">
    <source>
        <dbReference type="ARBA" id="ARBA00023157"/>
    </source>
</evidence>